<dbReference type="EMBL" id="ADLE01000008">
    <property type="protein sequence ID" value="EJZ64550.1"/>
    <property type="molecule type" value="Genomic_DNA"/>
</dbReference>
<sequence length="61" mass="6962">MNMFVFYRTVVCFSHLPKIRKAGNSDKRKSHFRLGYAEPCPIFAVTNIGIIVVLSTEIFVV</sequence>
<proteinExistence type="predicted"/>
<name>K0XL78_9BACT</name>
<feature type="transmembrane region" description="Helical" evidence="1">
    <location>
        <begin position="42"/>
        <end position="60"/>
    </location>
</feature>
<dbReference type="HOGENOM" id="CLU_2913119_0_0_10"/>
<protein>
    <submittedName>
        <fullName evidence="2">Uncharacterized protein</fullName>
    </submittedName>
</protein>
<dbReference type="AlphaFoldDB" id="K0XL78"/>
<comment type="caution">
    <text evidence="2">The sequence shown here is derived from an EMBL/GenBank/DDBJ whole genome shotgun (WGS) entry which is preliminary data.</text>
</comment>
<evidence type="ECO:0000256" key="1">
    <source>
        <dbReference type="SAM" id="Phobius"/>
    </source>
</evidence>
<evidence type="ECO:0000313" key="3">
    <source>
        <dbReference type="Proteomes" id="UP000006044"/>
    </source>
</evidence>
<gene>
    <name evidence="2" type="ORF">HMPREF9448_01028</name>
</gene>
<evidence type="ECO:0000313" key="2">
    <source>
        <dbReference type="EMBL" id="EJZ64550.1"/>
    </source>
</evidence>
<reference evidence="2 3" key="1">
    <citation type="submission" date="2012-08" db="EMBL/GenBank/DDBJ databases">
        <title>The Genome Sequence of Barnesiella intestinihominis YIT 11860.</title>
        <authorList>
            <consortium name="The Broad Institute Genome Sequencing Platform"/>
            <person name="Earl A."/>
            <person name="Ward D."/>
            <person name="Feldgarden M."/>
            <person name="Gevers D."/>
            <person name="Morotomi M."/>
            <person name="Walker B."/>
            <person name="Young S.K."/>
            <person name="Zeng Q."/>
            <person name="Gargeya S."/>
            <person name="Fitzgerald M."/>
            <person name="Haas B."/>
            <person name="Abouelleil A."/>
            <person name="Alvarado L."/>
            <person name="Arachchi H.M."/>
            <person name="Berlin A.M."/>
            <person name="Chapman S.B."/>
            <person name="Goldberg J."/>
            <person name="Griggs A."/>
            <person name="Gujja S."/>
            <person name="Hansen M."/>
            <person name="Howarth C."/>
            <person name="Imamovic A."/>
            <person name="Larimer J."/>
            <person name="McCowen C."/>
            <person name="Montmayeur A."/>
            <person name="Murphy C."/>
            <person name="Neiman D."/>
            <person name="Pearson M."/>
            <person name="Priest M."/>
            <person name="Roberts A."/>
            <person name="Saif S."/>
            <person name="Shea T."/>
            <person name="Sisk P."/>
            <person name="Sykes S."/>
            <person name="Wortman J."/>
            <person name="Nusbaum C."/>
            <person name="Birren B."/>
        </authorList>
    </citation>
    <scope>NUCLEOTIDE SEQUENCE [LARGE SCALE GENOMIC DNA]</scope>
    <source>
        <strain evidence="2 3">YIT 11860</strain>
    </source>
</reference>
<keyword evidence="1" id="KW-0812">Transmembrane</keyword>
<organism evidence="2 3">
    <name type="scientific">Barnesiella intestinihominis YIT 11860</name>
    <dbReference type="NCBI Taxonomy" id="742726"/>
    <lineage>
        <taxon>Bacteria</taxon>
        <taxon>Pseudomonadati</taxon>
        <taxon>Bacteroidota</taxon>
        <taxon>Bacteroidia</taxon>
        <taxon>Bacteroidales</taxon>
        <taxon>Barnesiellaceae</taxon>
        <taxon>Barnesiella</taxon>
    </lineage>
</organism>
<keyword evidence="3" id="KW-1185">Reference proteome</keyword>
<keyword evidence="1" id="KW-1133">Transmembrane helix</keyword>
<accession>K0XL78</accession>
<dbReference type="Proteomes" id="UP000006044">
    <property type="component" value="Unassembled WGS sequence"/>
</dbReference>
<keyword evidence="1" id="KW-0472">Membrane</keyword>